<name>A0A289Z7T5_9CAUD</name>
<sequence length="852" mass="98383">MNSLTASYLLDHARTNLWCAPFQDRQVILDLTRISRDGGALQSILVQWTDIPLPTKDEFYHVYQIGNNSSWRTNLPDQRNIWFQMSAWSATGNLITDLYLNNGERIPTFSSYVLRTKNDNLIVAVKLYKSRWNLDEDNLYLRIYNNAFFSSKRSATIETKVAYGGGEYKNPNDGKTWRDEIRAWRKKRGIVNVFVNGVWVDDLNLSAMVTGDLVEWVYDSAVSRIVDFKLTSLPDFTSTLDKTKKYLLHPSKNSHEEMIYYRDDVDVYLYAKSGDGNDKLIGRYYQRNREDSMRMVTHADYSIPTGYIYNYVVDGWTNRDNFYIRLHLRDSGFKRPLINEVNRIQTLYRLDDMDILRAMLGIDATIKEWKVENLEESMYTAIMRDQYATFTAEDVVNAYGYNALAKLFADTPVDSNPDSNGDWAQVPFGIQQGGTFFEYTKDGKLLGWSFDGFSDRFFTKFEGTGMVEMLMGHGRKDINWNPSNDDFQMGDKYQYYFFVSPVKNGVITGAWRPAEEGKDYMVSPNGLVTWIHVKARNMGLVLSNEYFLCYTQDVNPSDGIMRFSITHSNQLGTVLPIQPEVLDIFQGSYSLIEGLDYIVEWPVVTVITPRYNVPGDVQRFTIRGMGWETPTVKRRKPDDAGFAYQGILSLNGRFDVRDDKVMRCVVDGKLGIASELPFAENYGKPGIITVPNGTAYSEMTMYVPLFGLSTKQNEILMLRGEESDKRLSDYMTLKYPEVVVEGPNPIEEHYRLFSPLITRLYYEINLGTLTPPSNPKDRVTLSNVINDYLDYLNIDPCRFDLNENYLRIDCHPFDDMLPIDKATWLFFEQVNQVYLRGKLKLNSFFIIKDKTV</sequence>
<organism evidence="1 2">
    <name type="scientific">Serratia phage vB_SmaM_ 2050HW</name>
    <dbReference type="NCBI Taxonomy" id="2024252"/>
    <lineage>
        <taxon>Viruses</taxon>
        <taxon>Duplodnaviria</taxon>
        <taxon>Heunggongvirae</taxon>
        <taxon>Uroviricota</taxon>
        <taxon>Caudoviricetes</taxon>
        <taxon>Chimalliviridae</taxon>
        <taxon>Moabitevirus</taxon>
        <taxon>Moabitevirus mv2050HW</taxon>
    </lineage>
</organism>
<dbReference type="Pfam" id="PF23823">
    <property type="entry name" value="DUF7193"/>
    <property type="match status" value="1"/>
</dbReference>
<dbReference type="Proteomes" id="UP000223363">
    <property type="component" value="Segment"/>
</dbReference>
<protein>
    <submittedName>
        <fullName evidence="1">Putative virion structural protein</fullName>
    </submittedName>
</protein>
<reference evidence="2" key="1">
    <citation type="submission" date="2017-06" db="EMBL/GenBank/DDBJ databases">
        <authorList>
            <person name="Zhao X."/>
        </authorList>
    </citation>
    <scope>NUCLEOTIDE SEQUENCE [LARGE SCALE GENOMIC DNA]</scope>
</reference>
<dbReference type="InterPro" id="IPR055617">
    <property type="entry name" value="DUF7193"/>
</dbReference>
<gene>
    <name evidence="1" type="ORF">2050HW_00270</name>
</gene>
<evidence type="ECO:0000313" key="2">
    <source>
        <dbReference type="Proteomes" id="UP000223363"/>
    </source>
</evidence>
<accession>A0A289Z7T5</accession>
<dbReference type="EMBL" id="MF285618">
    <property type="protein sequence ID" value="ATA65605.1"/>
    <property type="molecule type" value="Genomic_DNA"/>
</dbReference>
<proteinExistence type="predicted"/>
<keyword evidence="2" id="KW-1185">Reference proteome</keyword>
<evidence type="ECO:0000313" key="1">
    <source>
        <dbReference type="EMBL" id="ATA65605.1"/>
    </source>
</evidence>